<reference evidence="5" key="1">
    <citation type="journal article" date="2020" name="mSystems">
        <title>Genome- and Community-Level Interaction Insights into Carbon Utilization and Element Cycling Functions of Hydrothermarchaeota in Hydrothermal Sediment.</title>
        <authorList>
            <person name="Zhou Z."/>
            <person name="Liu Y."/>
            <person name="Xu W."/>
            <person name="Pan J."/>
            <person name="Luo Z.H."/>
            <person name="Li M."/>
        </authorList>
    </citation>
    <scope>NUCLEOTIDE SEQUENCE [LARGE SCALE GENOMIC DNA]</scope>
    <source>
        <strain evidence="5">SpSt-300</strain>
    </source>
</reference>
<dbReference type="InterPro" id="IPR003593">
    <property type="entry name" value="AAA+_ATPase"/>
</dbReference>
<dbReference type="InterPro" id="IPR002611">
    <property type="entry name" value="IstB_ATP-bd"/>
</dbReference>
<evidence type="ECO:0000259" key="4">
    <source>
        <dbReference type="SMART" id="SM00382"/>
    </source>
</evidence>
<dbReference type="PANTHER" id="PTHR30050:SF4">
    <property type="entry name" value="ATP-BINDING PROTEIN RV3427C IN INSERTION SEQUENCE-RELATED"/>
    <property type="match status" value="1"/>
</dbReference>
<dbReference type="SMART" id="SM00382">
    <property type="entry name" value="AAA"/>
    <property type="match status" value="1"/>
</dbReference>
<feature type="domain" description="AAA+ ATPase" evidence="4">
    <location>
        <begin position="98"/>
        <end position="231"/>
    </location>
</feature>
<dbReference type="PANTHER" id="PTHR30050">
    <property type="entry name" value="CHROMOSOMAL REPLICATION INITIATOR PROTEIN DNAA"/>
    <property type="match status" value="1"/>
</dbReference>
<dbReference type="EMBL" id="DSMU01000068">
    <property type="protein sequence ID" value="HEL65259.1"/>
    <property type="molecule type" value="Genomic_DNA"/>
</dbReference>
<dbReference type="PIRSF" id="PIRSF003073">
    <property type="entry name" value="DNAC_TnpB_IstB"/>
    <property type="match status" value="1"/>
</dbReference>
<comment type="caution">
    <text evidence="5">The sequence shown here is derived from an EMBL/GenBank/DDBJ whole genome shotgun (WGS) entry which is preliminary data.</text>
</comment>
<keyword evidence="3" id="KW-0067">ATP-binding</keyword>
<comment type="similarity">
    <text evidence="1">Belongs to the IS21/IS1162 putative ATP-binding protein family.</text>
</comment>
<organism evidence="5">
    <name type="scientific">Ammonifex degensii</name>
    <dbReference type="NCBI Taxonomy" id="42838"/>
    <lineage>
        <taxon>Bacteria</taxon>
        <taxon>Bacillati</taxon>
        <taxon>Bacillota</taxon>
        <taxon>Clostridia</taxon>
        <taxon>Thermoanaerobacterales</taxon>
        <taxon>Thermoanaerobacteraceae</taxon>
        <taxon>Ammonifex</taxon>
    </lineage>
</organism>
<sequence length="251" mass="28444">MLAQQTIERLHQLRLTGMAQAFGAQLHDTSYHNLSFEERFGLLVEQEWLYRQNKRLARLLRQAQLRLPACLEDIDYVTPRGLDRGLMKSLGTCQWIREHLNILISGPTGVGKTFLACAFANAACRQGFSARYYRVSRLLQELSLARGDGSYPRLLSQLAKIELLVLDDWGLAPFTETSGRDLLEVIDDRWQVRSTIVASQLPLEHWHGLFPDPTVADAVLDRLVHNAHKINLKGESLRKVKSSLGQGKMLS</sequence>
<dbReference type="InterPro" id="IPR027417">
    <property type="entry name" value="P-loop_NTPase"/>
</dbReference>
<accession>A0A7C2IQ32</accession>
<dbReference type="CDD" id="cd00009">
    <property type="entry name" value="AAA"/>
    <property type="match status" value="1"/>
</dbReference>
<gene>
    <name evidence="5" type="ORF">ENQ34_01065</name>
</gene>
<dbReference type="GO" id="GO:0005524">
    <property type="term" value="F:ATP binding"/>
    <property type="evidence" value="ECO:0007669"/>
    <property type="project" value="UniProtKB-KW"/>
</dbReference>
<evidence type="ECO:0000256" key="1">
    <source>
        <dbReference type="ARBA" id="ARBA00008059"/>
    </source>
</evidence>
<dbReference type="AlphaFoldDB" id="A0A7C2IQ32"/>
<dbReference type="SUPFAM" id="SSF52540">
    <property type="entry name" value="P-loop containing nucleoside triphosphate hydrolases"/>
    <property type="match status" value="1"/>
</dbReference>
<protein>
    <submittedName>
        <fullName evidence="5">AAA family ATPase</fullName>
    </submittedName>
</protein>
<proteinExistence type="inferred from homology"/>
<evidence type="ECO:0000256" key="3">
    <source>
        <dbReference type="ARBA" id="ARBA00022840"/>
    </source>
</evidence>
<dbReference type="Gene3D" id="3.40.50.300">
    <property type="entry name" value="P-loop containing nucleotide triphosphate hydrolases"/>
    <property type="match status" value="1"/>
</dbReference>
<dbReference type="InterPro" id="IPR047661">
    <property type="entry name" value="IstB"/>
</dbReference>
<evidence type="ECO:0000313" key="5">
    <source>
        <dbReference type="EMBL" id="HEL65259.1"/>
    </source>
</evidence>
<dbReference type="GO" id="GO:0006260">
    <property type="term" value="P:DNA replication"/>
    <property type="evidence" value="ECO:0007669"/>
    <property type="project" value="TreeGrafter"/>
</dbReference>
<dbReference type="InterPro" id="IPR028350">
    <property type="entry name" value="DNAC/IstB-like"/>
</dbReference>
<evidence type="ECO:0000256" key="2">
    <source>
        <dbReference type="ARBA" id="ARBA00022741"/>
    </source>
</evidence>
<dbReference type="NCBIfam" id="NF038214">
    <property type="entry name" value="IS21_help_AAA"/>
    <property type="match status" value="1"/>
</dbReference>
<keyword evidence="2" id="KW-0547">Nucleotide-binding</keyword>
<dbReference type="Pfam" id="PF01695">
    <property type="entry name" value="IstB_IS21"/>
    <property type="match status" value="1"/>
</dbReference>
<name>A0A7C2IQ32_9THEO</name>